<feature type="transmembrane region" description="Helical" evidence="1">
    <location>
        <begin position="141"/>
        <end position="163"/>
    </location>
</feature>
<dbReference type="Pfam" id="PF04474">
    <property type="entry name" value="DUF554"/>
    <property type="match status" value="1"/>
</dbReference>
<keyword evidence="3" id="KW-1185">Reference proteome</keyword>
<dbReference type="AlphaFoldDB" id="A0A1M5U3Z0"/>
<feature type="transmembrane region" description="Helical" evidence="1">
    <location>
        <begin position="6"/>
        <end position="21"/>
    </location>
</feature>
<dbReference type="Proteomes" id="UP000184526">
    <property type="component" value="Unassembled WGS sequence"/>
</dbReference>
<protein>
    <recommendedName>
        <fullName evidence="4">DUF554 domain-containing protein</fullName>
    </recommendedName>
</protein>
<evidence type="ECO:0000256" key="1">
    <source>
        <dbReference type="SAM" id="Phobius"/>
    </source>
</evidence>
<feature type="transmembrane region" description="Helical" evidence="1">
    <location>
        <begin position="183"/>
        <end position="204"/>
    </location>
</feature>
<keyword evidence="1" id="KW-0812">Transmembrane</keyword>
<dbReference type="PANTHER" id="PTHR36111:SF2">
    <property type="entry name" value="INNER MEMBRANE PROTEIN"/>
    <property type="match status" value="1"/>
</dbReference>
<evidence type="ECO:0000313" key="3">
    <source>
        <dbReference type="Proteomes" id="UP000184526"/>
    </source>
</evidence>
<feature type="transmembrane region" description="Helical" evidence="1">
    <location>
        <begin position="56"/>
        <end position="78"/>
    </location>
</feature>
<keyword evidence="1" id="KW-0472">Membrane</keyword>
<dbReference type="OrthoDB" id="9797976at2"/>
<feature type="transmembrane region" description="Helical" evidence="1">
    <location>
        <begin position="210"/>
        <end position="227"/>
    </location>
</feature>
<dbReference type="PANTHER" id="PTHR36111">
    <property type="entry name" value="INNER MEMBRANE PROTEIN-RELATED"/>
    <property type="match status" value="1"/>
</dbReference>
<feature type="transmembrane region" description="Helical" evidence="1">
    <location>
        <begin position="33"/>
        <end position="50"/>
    </location>
</feature>
<accession>A0A1M5U3Z0</accession>
<name>A0A1M5U3Z0_9CLOT</name>
<dbReference type="InterPro" id="IPR007563">
    <property type="entry name" value="DUF554"/>
</dbReference>
<organism evidence="2 3">
    <name type="scientific">Clostridium collagenovorans DSM 3089</name>
    <dbReference type="NCBI Taxonomy" id="1121306"/>
    <lineage>
        <taxon>Bacteria</taxon>
        <taxon>Bacillati</taxon>
        <taxon>Bacillota</taxon>
        <taxon>Clostridia</taxon>
        <taxon>Eubacteriales</taxon>
        <taxon>Clostridiaceae</taxon>
        <taxon>Clostridium</taxon>
    </lineage>
</organism>
<dbReference type="RefSeq" id="WP_072830332.1">
    <property type="nucleotide sequence ID" value="NZ_FQXP01000003.1"/>
</dbReference>
<feature type="transmembrane region" description="Helical" evidence="1">
    <location>
        <begin position="99"/>
        <end position="121"/>
    </location>
</feature>
<proteinExistence type="predicted"/>
<dbReference type="EMBL" id="FQXP01000003">
    <property type="protein sequence ID" value="SHH57674.1"/>
    <property type="molecule type" value="Genomic_DNA"/>
</dbReference>
<gene>
    <name evidence="2" type="ORF">SAMN02745196_00835</name>
</gene>
<sequence>MLGTIVNTITIVIGGFIGLLFKGKINERISSTIMSGLALCVLYIGTSGSLKLDNPLVMIISIAIGAFIGELLDLDKLLNRLGKFIESKVKKGSNNNVSIAEGFVSASLLFCVGAMAVVGALESGLQGNHETLFLKAILDGISAIIFTSSLGIGVIFSSIAVFIYQGTIVCGASILSSLLNATLINNMSAVGSLLIVALALNMLNVTKIKVANLLPSIVIAMFLGVVIM</sequence>
<evidence type="ECO:0008006" key="4">
    <source>
        <dbReference type="Google" id="ProtNLM"/>
    </source>
</evidence>
<evidence type="ECO:0000313" key="2">
    <source>
        <dbReference type="EMBL" id="SHH57674.1"/>
    </source>
</evidence>
<keyword evidence="1" id="KW-1133">Transmembrane helix</keyword>
<reference evidence="2 3" key="1">
    <citation type="submission" date="2016-11" db="EMBL/GenBank/DDBJ databases">
        <authorList>
            <person name="Jaros S."/>
            <person name="Januszkiewicz K."/>
            <person name="Wedrychowicz H."/>
        </authorList>
    </citation>
    <scope>NUCLEOTIDE SEQUENCE [LARGE SCALE GENOMIC DNA]</scope>
    <source>
        <strain evidence="2 3">DSM 3089</strain>
    </source>
</reference>